<dbReference type="Proteomes" id="UP000269721">
    <property type="component" value="Unassembled WGS sequence"/>
</dbReference>
<dbReference type="EC" id="2.3.2.26" evidence="2"/>
<dbReference type="PANTHER" id="PTHR45700">
    <property type="entry name" value="UBIQUITIN-PROTEIN LIGASE E3C"/>
    <property type="match status" value="1"/>
</dbReference>
<gene>
    <name evidence="5" type="ORF">BDK51DRAFT_34079</name>
</gene>
<evidence type="ECO:0000256" key="3">
    <source>
        <dbReference type="ARBA" id="ARBA00022679"/>
    </source>
</evidence>
<organism evidence="5 6">
    <name type="scientific">Blyttiomyces helicus</name>
    <dbReference type="NCBI Taxonomy" id="388810"/>
    <lineage>
        <taxon>Eukaryota</taxon>
        <taxon>Fungi</taxon>
        <taxon>Fungi incertae sedis</taxon>
        <taxon>Chytridiomycota</taxon>
        <taxon>Chytridiomycota incertae sedis</taxon>
        <taxon>Chytridiomycetes</taxon>
        <taxon>Chytridiomycetes incertae sedis</taxon>
        <taxon>Blyttiomyces</taxon>
    </lineage>
</organism>
<evidence type="ECO:0000256" key="4">
    <source>
        <dbReference type="SAM" id="MobiDB-lite"/>
    </source>
</evidence>
<keyword evidence="3" id="KW-0808">Transferase</keyword>
<evidence type="ECO:0000256" key="2">
    <source>
        <dbReference type="ARBA" id="ARBA00012485"/>
    </source>
</evidence>
<dbReference type="EMBL" id="ML001718">
    <property type="protein sequence ID" value="RKO83064.1"/>
    <property type="molecule type" value="Genomic_DNA"/>
</dbReference>
<name>A0A4P9VU33_9FUNG</name>
<protein>
    <recommendedName>
        <fullName evidence="2">HECT-type E3 ubiquitin transferase</fullName>
        <ecNumber evidence="2">2.3.2.26</ecNumber>
    </recommendedName>
</protein>
<feature type="region of interest" description="Disordered" evidence="4">
    <location>
        <begin position="14"/>
        <end position="39"/>
    </location>
</feature>
<sequence>MFFDGNFRGKKPISLGGARSSASTRDKEELLKKTQRERQARETERLRLRSAIRLQAFWRGRQTARTLRALERSAYDASFASATAASGLALNARSLASSIPALLRSLRFFYSRMQDAQRLERLCAFLMTESSEGIPLLVITFADPDVQNWKFAIAKLFEMCLTCWRINRGLKADDPEKVSSVLGVVRLSIEPAAYAKLALVHPTLDTSAMCQSVVVLLVDRGLYPALRDFLISYPPELKYLPSITYVTDLTLRPLALHPDPNCVIKQLAAEILAVPLFPNRIGIEALATFSSTLPFDSVVALLAHDQTLLDRVAEADACGHLLGNLLAFGRGRVGKKGHAAL</sequence>
<dbReference type="GO" id="GO:0061630">
    <property type="term" value="F:ubiquitin protein ligase activity"/>
    <property type="evidence" value="ECO:0007669"/>
    <property type="project" value="UniProtKB-EC"/>
</dbReference>
<evidence type="ECO:0000313" key="6">
    <source>
        <dbReference type="Proteomes" id="UP000269721"/>
    </source>
</evidence>
<evidence type="ECO:0000313" key="5">
    <source>
        <dbReference type="EMBL" id="RKO83064.1"/>
    </source>
</evidence>
<accession>A0A4P9VU33</accession>
<proteinExistence type="predicted"/>
<keyword evidence="6" id="KW-1185">Reference proteome</keyword>
<feature type="compositionally biased region" description="Basic and acidic residues" evidence="4">
    <location>
        <begin position="24"/>
        <end position="39"/>
    </location>
</feature>
<dbReference type="PANTHER" id="PTHR45700:SF2">
    <property type="entry name" value="UBIQUITIN-PROTEIN LIGASE E3C"/>
    <property type="match status" value="1"/>
</dbReference>
<reference evidence="6" key="1">
    <citation type="journal article" date="2018" name="Nat. Microbiol.">
        <title>Leveraging single-cell genomics to expand the fungal tree of life.</title>
        <authorList>
            <person name="Ahrendt S.R."/>
            <person name="Quandt C.A."/>
            <person name="Ciobanu D."/>
            <person name="Clum A."/>
            <person name="Salamov A."/>
            <person name="Andreopoulos B."/>
            <person name="Cheng J.F."/>
            <person name="Woyke T."/>
            <person name="Pelin A."/>
            <person name="Henrissat B."/>
            <person name="Reynolds N.K."/>
            <person name="Benny G.L."/>
            <person name="Smith M.E."/>
            <person name="James T.Y."/>
            <person name="Grigoriev I.V."/>
        </authorList>
    </citation>
    <scope>NUCLEOTIDE SEQUENCE [LARGE SCALE GENOMIC DNA]</scope>
</reference>
<dbReference type="GO" id="GO:0006511">
    <property type="term" value="P:ubiquitin-dependent protein catabolic process"/>
    <property type="evidence" value="ECO:0007669"/>
    <property type="project" value="TreeGrafter"/>
</dbReference>
<dbReference type="OrthoDB" id="8068875at2759"/>
<comment type="catalytic activity">
    <reaction evidence="1">
        <text>S-ubiquitinyl-[E2 ubiquitin-conjugating enzyme]-L-cysteine + [acceptor protein]-L-lysine = [E2 ubiquitin-conjugating enzyme]-L-cysteine + N(6)-ubiquitinyl-[acceptor protein]-L-lysine.</text>
        <dbReference type="EC" id="2.3.2.26"/>
    </reaction>
</comment>
<dbReference type="InterPro" id="IPR044611">
    <property type="entry name" value="E3A/B/C-like"/>
</dbReference>
<evidence type="ECO:0000256" key="1">
    <source>
        <dbReference type="ARBA" id="ARBA00000885"/>
    </source>
</evidence>
<dbReference type="AlphaFoldDB" id="A0A4P9VU33"/>
<dbReference type="GO" id="GO:0000209">
    <property type="term" value="P:protein polyubiquitination"/>
    <property type="evidence" value="ECO:0007669"/>
    <property type="project" value="InterPro"/>
</dbReference>
<dbReference type="PROSITE" id="PS50096">
    <property type="entry name" value="IQ"/>
    <property type="match status" value="1"/>
</dbReference>
<feature type="non-terminal residue" evidence="5">
    <location>
        <position position="341"/>
    </location>
</feature>